<dbReference type="AlphaFoldDB" id="A0A8X7SE64"/>
<comment type="caution">
    <text evidence="2">The sequence shown here is derived from an EMBL/GenBank/DDBJ whole genome shotgun (WGS) entry which is preliminary data.</text>
</comment>
<feature type="region of interest" description="Disordered" evidence="1">
    <location>
        <begin position="9"/>
        <end position="38"/>
    </location>
</feature>
<accession>A0A8X7SE64</accession>
<feature type="compositionally biased region" description="Low complexity" evidence="1">
    <location>
        <begin position="18"/>
        <end position="38"/>
    </location>
</feature>
<organism evidence="2 3">
    <name type="scientific">Brassica carinata</name>
    <name type="common">Ethiopian mustard</name>
    <name type="synonym">Abyssinian cabbage</name>
    <dbReference type="NCBI Taxonomy" id="52824"/>
    <lineage>
        <taxon>Eukaryota</taxon>
        <taxon>Viridiplantae</taxon>
        <taxon>Streptophyta</taxon>
        <taxon>Embryophyta</taxon>
        <taxon>Tracheophyta</taxon>
        <taxon>Spermatophyta</taxon>
        <taxon>Magnoliopsida</taxon>
        <taxon>eudicotyledons</taxon>
        <taxon>Gunneridae</taxon>
        <taxon>Pentapetalae</taxon>
        <taxon>rosids</taxon>
        <taxon>malvids</taxon>
        <taxon>Brassicales</taxon>
        <taxon>Brassicaceae</taxon>
        <taxon>Brassiceae</taxon>
        <taxon>Brassica</taxon>
    </lineage>
</organism>
<name>A0A8X7SE64_BRACI</name>
<dbReference type="Proteomes" id="UP000886595">
    <property type="component" value="Unassembled WGS sequence"/>
</dbReference>
<proteinExistence type="predicted"/>
<protein>
    <submittedName>
        <fullName evidence="2">Uncharacterized protein</fullName>
    </submittedName>
</protein>
<feature type="region of interest" description="Disordered" evidence="1">
    <location>
        <begin position="76"/>
        <end position="96"/>
    </location>
</feature>
<reference evidence="2 3" key="1">
    <citation type="submission" date="2020-02" db="EMBL/GenBank/DDBJ databases">
        <authorList>
            <person name="Ma Q."/>
            <person name="Huang Y."/>
            <person name="Song X."/>
            <person name="Pei D."/>
        </authorList>
    </citation>
    <scope>NUCLEOTIDE SEQUENCE [LARGE SCALE GENOMIC DNA]</scope>
    <source>
        <strain evidence="2">Sxm20200214</strain>
        <tissue evidence="2">Leaf</tissue>
    </source>
</reference>
<dbReference type="EMBL" id="JAAMPC010000007">
    <property type="protein sequence ID" value="KAG2304766.1"/>
    <property type="molecule type" value="Genomic_DNA"/>
</dbReference>
<evidence type="ECO:0000313" key="2">
    <source>
        <dbReference type="EMBL" id="KAG2304766.1"/>
    </source>
</evidence>
<keyword evidence="3" id="KW-1185">Reference proteome</keyword>
<evidence type="ECO:0000256" key="1">
    <source>
        <dbReference type="SAM" id="MobiDB-lite"/>
    </source>
</evidence>
<gene>
    <name evidence="2" type="ORF">Bca52824_033417</name>
</gene>
<evidence type="ECO:0000313" key="3">
    <source>
        <dbReference type="Proteomes" id="UP000886595"/>
    </source>
</evidence>
<sequence>MLALELTLLPRRRKHSSLDSTASSRSSSSGYPRNMSRSAADDSFAAYKEVVKGMSAKRGSASQTVSRDDVVVTGSRRASVVKTEPTSSSQGRKTKGCGVITRASHQSAVIGRSMGILATALTNLNLSVFPRDGTILPIGDTTEVIKVP</sequence>